<dbReference type="InterPro" id="IPR004167">
    <property type="entry name" value="PSBD"/>
</dbReference>
<dbReference type="InterPro" id="IPR036625">
    <property type="entry name" value="E3-bd_dom_sf"/>
</dbReference>
<feature type="domain" description="Peripheral subunit-binding (PSBD)" evidence="9">
    <location>
        <begin position="118"/>
        <end position="155"/>
    </location>
</feature>
<dbReference type="Pfam" id="PF00198">
    <property type="entry name" value="2-oxoacid_dh"/>
    <property type="match status" value="1"/>
</dbReference>
<dbReference type="InterPro" id="IPR003016">
    <property type="entry name" value="2-oxoA_DH_lipoyl-BS"/>
</dbReference>
<dbReference type="Gene3D" id="4.10.320.10">
    <property type="entry name" value="E3-binding domain"/>
    <property type="match status" value="1"/>
</dbReference>
<dbReference type="SUPFAM" id="SSF47005">
    <property type="entry name" value="Peripheral subunit-binding domain of 2-oxo acid dehydrogenase complex"/>
    <property type="match status" value="1"/>
</dbReference>
<dbReference type="PROSITE" id="PS51826">
    <property type="entry name" value="PSBD"/>
    <property type="match status" value="1"/>
</dbReference>
<evidence type="ECO:0000256" key="3">
    <source>
        <dbReference type="ARBA" id="ARBA00011484"/>
    </source>
</evidence>
<comment type="subunit">
    <text evidence="3">Forms a 24-polypeptide structural core with octahedral symmetry.</text>
</comment>
<keyword evidence="11" id="KW-1185">Reference proteome</keyword>
<dbReference type="PROSITE" id="PS50968">
    <property type="entry name" value="BIOTINYL_LIPOYL"/>
    <property type="match status" value="1"/>
</dbReference>
<comment type="similarity">
    <text evidence="2 7">Belongs to the 2-oxoacid dehydrogenase family.</text>
</comment>
<evidence type="ECO:0000256" key="2">
    <source>
        <dbReference type="ARBA" id="ARBA00007317"/>
    </source>
</evidence>
<keyword evidence="4 7" id="KW-0808">Transferase</keyword>
<comment type="caution">
    <text evidence="10">The sequence shown here is derived from an EMBL/GenBank/DDBJ whole genome shotgun (WGS) entry which is preliminary data.</text>
</comment>
<dbReference type="Gene3D" id="3.30.559.10">
    <property type="entry name" value="Chloramphenicol acetyltransferase-like domain"/>
    <property type="match status" value="1"/>
</dbReference>
<sequence length="370" mass="38278">MTVFSLPDLGEGLQSAEIVAWQVSVGDHVIADQPLVSVETDKAVVEIPAPFSGTVKALLVKAGDIVATDAPLVEITTGKAEDSGAIVGDLVSGKKAAAKAMAQAPSKTATDGSQTAVKATPAVRKLAREEGVDLSVVAGSGPDGAILSADVLSATSGLARGEELRGVRRAMAMVMTNAHANAVPATVTDHADIHNWLPGEVPTLRLVQAIAAACKAEPALNAWFDGTRRQLHNHVDLALAVDTADGLFTPVLRAVEAGEDIPEKIAALRAAIETRSISPRQMKGATITLSNFGMIGGEHAVLVVVPPQVAILGAGRITDAIVVAEGAPAVRRLLPLSLTFDHRVVTGGEAARFLAALRAHLEQPNITRKE</sequence>
<proteinExistence type="inferred from homology"/>
<dbReference type="Gene3D" id="2.40.50.100">
    <property type="match status" value="1"/>
</dbReference>
<reference evidence="10 11" key="1">
    <citation type="submission" date="2024-09" db="EMBL/GenBank/DDBJ databases">
        <authorList>
            <person name="Sun Q."/>
            <person name="Mori K."/>
        </authorList>
    </citation>
    <scope>NUCLEOTIDE SEQUENCE [LARGE SCALE GENOMIC DNA]</scope>
    <source>
        <strain evidence="10 11">CECT 8726</strain>
    </source>
</reference>
<dbReference type="RefSeq" id="WP_213889828.1">
    <property type="nucleotide sequence ID" value="NZ_JAGFNU010000008.1"/>
</dbReference>
<dbReference type="InterPro" id="IPR011053">
    <property type="entry name" value="Single_hybrid_motif"/>
</dbReference>
<evidence type="ECO:0000259" key="8">
    <source>
        <dbReference type="PROSITE" id="PS50968"/>
    </source>
</evidence>
<protein>
    <recommendedName>
        <fullName evidence="7">Dihydrolipoamide acetyltransferase component of pyruvate dehydrogenase complex</fullName>
        <ecNumber evidence="7">2.3.1.-</ecNumber>
    </recommendedName>
</protein>
<dbReference type="Pfam" id="PF02817">
    <property type="entry name" value="E3_binding"/>
    <property type="match status" value="1"/>
</dbReference>
<evidence type="ECO:0000256" key="7">
    <source>
        <dbReference type="RuleBase" id="RU003423"/>
    </source>
</evidence>
<comment type="cofactor">
    <cofactor evidence="1 7">
        <name>(R)-lipoate</name>
        <dbReference type="ChEBI" id="CHEBI:83088"/>
    </cofactor>
</comment>
<dbReference type="InterPro" id="IPR000089">
    <property type="entry name" value="Biotin_lipoyl"/>
</dbReference>
<dbReference type="InterPro" id="IPR050743">
    <property type="entry name" value="2-oxoacid_DH_E2_comp"/>
</dbReference>
<evidence type="ECO:0000313" key="10">
    <source>
        <dbReference type="EMBL" id="MFB9231753.1"/>
    </source>
</evidence>
<evidence type="ECO:0000256" key="4">
    <source>
        <dbReference type="ARBA" id="ARBA00022679"/>
    </source>
</evidence>
<dbReference type="PROSITE" id="PS00189">
    <property type="entry name" value="LIPOYL"/>
    <property type="match status" value="1"/>
</dbReference>
<evidence type="ECO:0000259" key="9">
    <source>
        <dbReference type="PROSITE" id="PS51826"/>
    </source>
</evidence>
<dbReference type="EMBL" id="JBHMEA010000026">
    <property type="protein sequence ID" value="MFB9231753.1"/>
    <property type="molecule type" value="Genomic_DNA"/>
</dbReference>
<evidence type="ECO:0000256" key="5">
    <source>
        <dbReference type="ARBA" id="ARBA00022823"/>
    </source>
</evidence>
<dbReference type="EC" id="2.3.1.-" evidence="7"/>
<dbReference type="CDD" id="cd06849">
    <property type="entry name" value="lipoyl_domain"/>
    <property type="match status" value="1"/>
</dbReference>
<accession>A0ABV5JGC2</accession>
<evidence type="ECO:0000256" key="1">
    <source>
        <dbReference type="ARBA" id="ARBA00001938"/>
    </source>
</evidence>
<name>A0ABV5JGC2_9RHOB</name>
<dbReference type="InterPro" id="IPR001078">
    <property type="entry name" value="2-oxoacid_DH_actylTfrase"/>
</dbReference>
<evidence type="ECO:0000313" key="11">
    <source>
        <dbReference type="Proteomes" id="UP001589683"/>
    </source>
</evidence>
<feature type="domain" description="Lipoyl-binding" evidence="8">
    <location>
        <begin position="1"/>
        <end position="76"/>
    </location>
</feature>
<organism evidence="10 11">
    <name type="scientific">Pseudohalocynthiibacter aestuariivivens</name>
    <dbReference type="NCBI Taxonomy" id="1591409"/>
    <lineage>
        <taxon>Bacteria</taxon>
        <taxon>Pseudomonadati</taxon>
        <taxon>Pseudomonadota</taxon>
        <taxon>Alphaproteobacteria</taxon>
        <taxon>Rhodobacterales</taxon>
        <taxon>Paracoccaceae</taxon>
        <taxon>Pseudohalocynthiibacter</taxon>
    </lineage>
</organism>
<dbReference type="Proteomes" id="UP001589683">
    <property type="component" value="Unassembled WGS sequence"/>
</dbReference>
<dbReference type="PANTHER" id="PTHR43178:SF12">
    <property type="entry name" value="DIHYDROLIPOAMIDE ACETYLTRANSFERASE COMPONENT OF PYRUVATE DEHYDROGENASE COMPLEX"/>
    <property type="match status" value="1"/>
</dbReference>
<keyword evidence="5 7" id="KW-0450">Lipoyl</keyword>
<dbReference type="InterPro" id="IPR023213">
    <property type="entry name" value="CAT-like_dom_sf"/>
</dbReference>
<gene>
    <name evidence="10" type="ORF">ACFFUT_08145</name>
</gene>
<keyword evidence="6 7" id="KW-0012">Acyltransferase</keyword>
<dbReference type="SUPFAM" id="SSF52777">
    <property type="entry name" value="CoA-dependent acyltransferases"/>
    <property type="match status" value="1"/>
</dbReference>
<dbReference type="SUPFAM" id="SSF51230">
    <property type="entry name" value="Single hybrid motif"/>
    <property type="match status" value="1"/>
</dbReference>
<dbReference type="GO" id="GO:0016746">
    <property type="term" value="F:acyltransferase activity"/>
    <property type="evidence" value="ECO:0007669"/>
    <property type="project" value="UniProtKB-KW"/>
</dbReference>
<evidence type="ECO:0000256" key="6">
    <source>
        <dbReference type="ARBA" id="ARBA00023315"/>
    </source>
</evidence>
<dbReference type="PANTHER" id="PTHR43178">
    <property type="entry name" value="DIHYDROLIPOAMIDE ACETYLTRANSFERASE COMPONENT OF PYRUVATE DEHYDROGENASE COMPLEX"/>
    <property type="match status" value="1"/>
</dbReference>
<dbReference type="Pfam" id="PF00364">
    <property type="entry name" value="Biotin_lipoyl"/>
    <property type="match status" value="1"/>
</dbReference>